<dbReference type="Proteomes" id="UP000253769">
    <property type="component" value="Unassembled WGS sequence"/>
</dbReference>
<protein>
    <recommendedName>
        <fullName evidence="3">MSHA biogenesis protein MshI</fullName>
    </recommendedName>
</protein>
<dbReference type="SUPFAM" id="SSF53067">
    <property type="entry name" value="Actin-like ATPase domain"/>
    <property type="match status" value="1"/>
</dbReference>
<dbReference type="AlphaFoldDB" id="A0A369WHC2"/>
<dbReference type="EMBL" id="QQOH01000004">
    <property type="protein sequence ID" value="RDE18855.1"/>
    <property type="molecule type" value="Genomic_DNA"/>
</dbReference>
<comment type="caution">
    <text evidence="1">The sequence shown here is derived from an EMBL/GenBank/DDBJ whole genome shotgun (WGS) entry which is preliminary data.</text>
</comment>
<proteinExistence type="predicted"/>
<reference evidence="1 2" key="1">
    <citation type="submission" date="2018-07" db="EMBL/GenBank/DDBJ databases">
        <title>Motiliproteus coralliicola sp. nov., a bacterium isolated from Coral.</title>
        <authorList>
            <person name="Wang G."/>
        </authorList>
    </citation>
    <scope>NUCLEOTIDE SEQUENCE [LARGE SCALE GENOMIC DNA]</scope>
    <source>
        <strain evidence="1 2">C34</strain>
    </source>
</reference>
<dbReference type="InterPro" id="IPR043129">
    <property type="entry name" value="ATPase_NBD"/>
</dbReference>
<dbReference type="OrthoDB" id="5296002at2"/>
<dbReference type="Gene3D" id="3.30.1490.300">
    <property type="match status" value="1"/>
</dbReference>
<accession>A0A369WHC2</accession>
<evidence type="ECO:0000313" key="1">
    <source>
        <dbReference type="EMBL" id="RDE18855.1"/>
    </source>
</evidence>
<evidence type="ECO:0000313" key="2">
    <source>
        <dbReference type="Proteomes" id="UP000253769"/>
    </source>
</evidence>
<name>A0A369WHC2_9GAMM</name>
<gene>
    <name evidence="1" type="ORF">DV711_14655</name>
</gene>
<evidence type="ECO:0008006" key="3">
    <source>
        <dbReference type="Google" id="ProtNLM"/>
    </source>
</evidence>
<sequence>MALAHYDRRKPKPLRCQQLDDCRLDNPEPLKAAVAQLGLNGASVSWVLSPKDYNLLLVEAPAVDEAEMADALRWRVKDMLSFDIEHAVLDFFELPEDAYRGRSRMLYVAVIQQSVSDRIESLVNGAGMALKALLIPELMLIRLKQLEGETLATAVLGLQSPHSLISMVSEGSLYLTRQVDSDVSLLSPDAVEIETRASGLVLDIQRSLDYYESQIGKPPCLRLLVCPQQPGETPLLGQLRYNLAVELVQLDLGEHIDSETPLTPLLQSQAMMAIAAALPEVES</sequence>
<organism evidence="1 2">
    <name type="scientific">Motiliproteus coralliicola</name>
    <dbReference type="NCBI Taxonomy" id="2283196"/>
    <lineage>
        <taxon>Bacteria</taxon>
        <taxon>Pseudomonadati</taxon>
        <taxon>Pseudomonadota</taxon>
        <taxon>Gammaproteobacteria</taxon>
        <taxon>Oceanospirillales</taxon>
        <taxon>Oceanospirillaceae</taxon>
        <taxon>Motiliproteus</taxon>
    </lineage>
</organism>
<dbReference type="RefSeq" id="WP_114696470.1">
    <property type="nucleotide sequence ID" value="NZ_QQOH01000004.1"/>
</dbReference>
<keyword evidence="2" id="KW-1185">Reference proteome</keyword>
<dbReference type="Gene3D" id="3.30.420.40">
    <property type="match status" value="2"/>
</dbReference>